<dbReference type="Pfam" id="PF13439">
    <property type="entry name" value="Glyco_transf_4"/>
    <property type="match status" value="1"/>
</dbReference>
<dbReference type="SUPFAM" id="SSF53448">
    <property type="entry name" value="Nucleotide-diphospho-sugar transferases"/>
    <property type="match status" value="1"/>
</dbReference>
<dbReference type="Proteomes" id="UP001257909">
    <property type="component" value="Unassembled WGS sequence"/>
</dbReference>
<sequence length="877" mass="99105">MLWGKFDYFEYLTALEVLVRADDINAHLAAWVLARWHASHGRWHDVYALIEPVVQDELAMSVIGHQGPFLLCFSACLECFDVKKAEVLLAHSGWAETNDKLLARSMLLEAHDKAACLSLLFNKQGLSSVFCASNATQLTLDTLQSEKQQFFFQSLFQPLVTIIIPCYNSAHTLDVALKSILQQSWRRLEVIVVDDASTDHSVDIIRQWQSLDKRVKLIQQDTNRGAYAARNRALQVAKGEFITVHDADDWSHPEKIERQVKALLKNRTAVASISYWVRSSSALMFQRWRMEDGWIYRNVSSLLFRRNVIKVLGFWDLVSVNADTEYYYRVKKVFGEQSIVEVLSGVPLAFGRADENSLSQTSATHLRTQFRGVRKLYHDAATRWHNQNSPHLYLPPEPEVRPFVVPPQICRGSTSIQNQNRKLFVQQCSGVDENWYLSRYPDVAAAKMSALEHYLLHGETERRDPSSLFSCSGYAYALNLTTKQSPLVEAITAGYNFSAPIQYVGLQQLADKPVLMLFAHAASGGQFGAERSFIDVLQAFNRLGYRLIVALPEAKNSDYVSIVLQYCSRLLILPYQWWYAKRDANQRQTEYLKDFMLEQKVELVYVNTLVLFEPLLAARAADIRTVVHVRELPDHDEALCNVLGSDAVQIRQHLLAQTDYLIANSRIVADWLAVPERTTIISNTVSMDSVPALSPCPKLRVGMLSSNLAKKGLSDFMALANLCNQQHLPVHFFLYGPDSDDLSAYITRGAVPANVRLCGYVAKAEDALVKLDVVLNLSHFQESFGRTVLEAMYSGRVVIAYSWGALPELVQDGTGFLVPFKDWEAVKDVLNILLSDPELMQKTAEKAACYARDRFSAETLQNSLEILLDQTLKVSMP</sequence>
<proteinExistence type="predicted"/>
<protein>
    <submittedName>
        <fullName evidence="4">Glycosyltransferase involved in cell wall biosynthesis</fullName>
    </submittedName>
</protein>
<dbReference type="Pfam" id="PF00535">
    <property type="entry name" value="Glycos_transf_2"/>
    <property type="match status" value="1"/>
</dbReference>
<comment type="caution">
    <text evidence="4">The sequence shown here is derived from an EMBL/GenBank/DDBJ whole genome shotgun (WGS) entry which is preliminary data.</text>
</comment>
<evidence type="ECO:0000259" key="2">
    <source>
        <dbReference type="Pfam" id="PF00535"/>
    </source>
</evidence>
<evidence type="ECO:0000313" key="4">
    <source>
        <dbReference type="EMBL" id="MDR7119320.1"/>
    </source>
</evidence>
<keyword evidence="5" id="KW-1185">Reference proteome</keyword>
<dbReference type="InterPro" id="IPR028098">
    <property type="entry name" value="Glyco_trans_4-like_N"/>
</dbReference>
<organism evidence="4 5">
    <name type="scientific">Rheinheimera soli</name>
    <dbReference type="NCBI Taxonomy" id="443616"/>
    <lineage>
        <taxon>Bacteria</taxon>
        <taxon>Pseudomonadati</taxon>
        <taxon>Pseudomonadota</taxon>
        <taxon>Gammaproteobacteria</taxon>
        <taxon>Chromatiales</taxon>
        <taxon>Chromatiaceae</taxon>
        <taxon>Rheinheimera</taxon>
    </lineage>
</organism>
<dbReference type="CDD" id="cd03801">
    <property type="entry name" value="GT4_PimA-like"/>
    <property type="match status" value="1"/>
</dbReference>
<dbReference type="Gene3D" id="3.40.50.2000">
    <property type="entry name" value="Glycogen Phosphorylase B"/>
    <property type="match status" value="2"/>
</dbReference>
<dbReference type="CDD" id="cd00761">
    <property type="entry name" value="Glyco_tranf_GTA_type"/>
    <property type="match status" value="1"/>
</dbReference>
<dbReference type="SUPFAM" id="SSF53756">
    <property type="entry name" value="UDP-Glycosyltransferase/glycogen phosphorylase"/>
    <property type="match status" value="1"/>
</dbReference>
<feature type="domain" description="Glycosyltransferase 2-like" evidence="2">
    <location>
        <begin position="161"/>
        <end position="287"/>
    </location>
</feature>
<dbReference type="Pfam" id="PF00534">
    <property type="entry name" value="Glycos_transf_1"/>
    <property type="match status" value="1"/>
</dbReference>
<evidence type="ECO:0000259" key="3">
    <source>
        <dbReference type="Pfam" id="PF13439"/>
    </source>
</evidence>
<dbReference type="PANTHER" id="PTHR22916:SF3">
    <property type="entry name" value="UDP-GLCNAC:BETAGAL BETA-1,3-N-ACETYLGLUCOSAMINYLTRANSFERASE-LIKE PROTEIN 1"/>
    <property type="match status" value="1"/>
</dbReference>
<reference evidence="4 5" key="1">
    <citation type="submission" date="2023-07" db="EMBL/GenBank/DDBJ databases">
        <title>Sorghum-associated microbial communities from plants grown in Nebraska, USA.</title>
        <authorList>
            <person name="Schachtman D."/>
        </authorList>
    </citation>
    <scope>NUCLEOTIDE SEQUENCE [LARGE SCALE GENOMIC DNA]</scope>
    <source>
        <strain evidence="4 5">4138</strain>
    </source>
</reference>
<gene>
    <name evidence="4" type="ORF">J2W69_000235</name>
</gene>
<dbReference type="EMBL" id="JAVDWR010000001">
    <property type="protein sequence ID" value="MDR7119320.1"/>
    <property type="molecule type" value="Genomic_DNA"/>
</dbReference>
<feature type="domain" description="Glycosyl transferase family 1" evidence="1">
    <location>
        <begin position="709"/>
        <end position="847"/>
    </location>
</feature>
<name>A0ABU1VUR5_9GAMM</name>
<evidence type="ECO:0000259" key="1">
    <source>
        <dbReference type="Pfam" id="PF00534"/>
    </source>
</evidence>
<dbReference type="PANTHER" id="PTHR22916">
    <property type="entry name" value="GLYCOSYLTRANSFERASE"/>
    <property type="match status" value="1"/>
</dbReference>
<dbReference type="InterPro" id="IPR029044">
    <property type="entry name" value="Nucleotide-diphossugar_trans"/>
</dbReference>
<dbReference type="Gene3D" id="3.90.550.10">
    <property type="entry name" value="Spore Coat Polysaccharide Biosynthesis Protein SpsA, Chain A"/>
    <property type="match status" value="1"/>
</dbReference>
<dbReference type="InterPro" id="IPR001173">
    <property type="entry name" value="Glyco_trans_2-like"/>
</dbReference>
<dbReference type="RefSeq" id="WP_310273751.1">
    <property type="nucleotide sequence ID" value="NZ_JAVDWR010000001.1"/>
</dbReference>
<dbReference type="InterPro" id="IPR001296">
    <property type="entry name" value="Glyco_trans_1"/>
</dbReference>
<accession>A0ABU1VUR5</accession>
<evidence type="ECO:0000313" key="5">
    <source>
        <dbReference type="Proteomes" id="UP001257909"/>
    </source>
</evidence>
<feature type="domain" description="Glycosyltransferase subfamily 4-like N-terminal" evidence="3">
    <location>
        <begin position="528"/>
        <end position="687"/>
    </location>
</feature>